<proteinExistence type="predicted"/>
<evidence type="ECO:0000313" key="3">
    <source>
        <dbReference type="Proteomes" id="UP000483261"/>
    </source>
</evidence>
<sequence length="114" mass="12308">MEIERIAPILTVDDLATAITEHTGVLGMRVVMNMGWIAFLADDAGHQIGLMTTDVTASVNLDVSIFVDDVEAAHAAAVTAGVEIVHPLSTEEWGVRRFFYRDSSGRVINVGTHT</sequence>
<dbReference type="Gene3D" id="3.10.180.10">
    <property type="entry name" value="2,3-Dihydroxybiphenyl 1,2-Dioxygenase, domain 1"/>
    <property type="match status" value="1"/>
</dbReference>
<dbReference type="InterPro" id="IPR037523">
    <property type="entry name" value="VOC_core"/>
</dbReference>
<dbReference type="InterPro" id="IPR004360">
    <property type="entry name" value="Glyas_Fos-R_dOase_dom"/>
</dbReference>
<dbReference type="SUPFAM" id="SSF54593">
    <property type="entry name" value="Glyoxalase/Bleomycin resistance protein/Dihydroxybiphenyl dioxygenase"/>
    <property type="match status" value="1"/>
</dbReference>
<comment type="caution">
    <text evidence="2">The sequence shown here is derived from an EMBL/GenBank/DDBJ whole genome shotgun (WGS) entry which is preliminary data.</text>
</comment>
<dbReference type="Pfam" id="PF00903">
    <property type="entry name" value="Glyoxalase"/>
    <property type="match status" value="1"/>
</dbReference>
<gene>
    <name evidence="2" type="ORF">G5C66_16860</name>
</gene>
<evidence type="ECO:0000259" key="1">
    <source>
        <dbReference type="PROSITE" id="PS51819"/>
    </source>
</evidence>
<reference evidence="2 3" key="1">
    <citation type="submission" date="2020-02" db="EMBL/GenBank/DDBJ databases">
        <title>Whole-genome analyses of novel actinobacteria.</title>
        <authorList>
            <person name="Sahin N."/>
        </authorList>
    </citation>
    <scope>NUCLEOTIDE SEQUENCE [LARGE SCALE GENOMIC DNA]</scope>
    <source>
        <strain evidence="2 3">KC13</strain>
    </source>
</reference>
<dbReference type="Proteomes" id="UP000483261">
    <property type="component" value="Unassembled WGS sequence"/>
</dbReference>
<dbReference type="RefSeq" id="WP_165112125.1">
    <property type="nucleotide sequence ID" value="NZ_JAALAA010000014.1"/>
</dbReference>
<protein>
    <submittedName>
        <fullName evidence="2">Glyoxalase</fullName>
    </submittedName>
</protein>
<dbReference type="EMBL" id="JAALAA010000014">
    <property type="protein sequence ID" value="NGN94404.1"/>
    <property type="molecule type" value="Genomic_DNA"/>
</dbReference>
<name>A0A6M1R2A3_9ACTN</name>
<keyword evidence="3" id="KW-1185">Reference proteome</keyword>
<dbReference type="AlphaFoldDB" id="A0A6M1R2A3"/>
<feature type="domain" description="VOC" evidence="1">
    <location>
        <begin position="2"/>
        <end position="113"/>
    </location>
</feature>
<evidence type="ECO:0000313" key="2">
    <source>
        <dbReference type="EMBL" id="NGN94404.1"/>
    </source>
</evidence>
<accession>A0A6M1R2A3</accession>
<dbReference type="InterPro" id="IPR029068">
    <property type="entry name" value="Glyas_Bleomycin-R_OHBP_Dase"/>
</dbReference>
<organism evidence="2 3">
    <name type="scientific">Nocardioides turkmenicus</name>
    <dbReference type="NCBI Taxonomy" id="2711220"/>
    <lineage>
        <taxon>Bacteria</taxon>
        <taxon>Bacillati</taxon>
        <taxon>Actinomycetota</taxon>
        <taxon>Actinomycetes</taxon>
        <taxon>Propionibacteriales</taxon>
        <taxon>Nocardioidaceae</taxon>
        <taxon>Nocardioides</taxon>
    </lineage>
</organism>
<dbReference type="PROSITE" id="PS51819">
    <property type="entry name" value="VOC"/>
    <property type="match status" value="1"/>
</dbReference>